<dbReference type="Pfam" id="PF25954">
    <property type="entry name" value="Beta-barrel_RND_2"/>
    <property type="match status" value="1"/>
</dbReference>
<evidence type="ECO:0000259" key="2">
    <source>
        <dbReference type="Pfam" id="PF25917"/>
    </source>
</evidence>
<dbReference type="PANTHER" id="PTHR30469">
    <property type="entry name" value="MULTIDRUG RESISTANCE PROTEIN MDTA"/>
    <property type="match status" value="1"/>
</dbReference>
<dbReference type="InterPro" id="IPR058625">
    <property type="entry name" value="MdtA-like_BSH"/>
</dbReference>
<evidence type="ECO:0000313" key="5">
    <source>
        <dbReference type="EMBL" id="CAM74680.1"/>
    </source>
</evidence>
<feature type="domain" description="Multidrug resistance protein MdtA-like barrel-sandwich hybrid" evidence="2">
    <location>
        <begin position="76"/>
        <end position="197"/>
    </location>
</feature>
<gene>
    <name evidence="5" type="ORF">MGR_2790</name>
</gene>
<dbReference type="Gene3D" id="2.40.420.20">
    <property type="match status" value="1"/>
</dbReference>
<sequence>MKLWQRMTKMRKKLGIVILGCVAAAAGGWWYFGKNAAPPPAAGGAMGPVAVEVAKVTVGPMAREITSVGSLRSDEAVVIRPEIAGRVKAIGFEEGSRVTKGQVLLRLDDSSLSADLVQAQANLALSRANSDRAVRLAGQGAGTERARDEAEAKLRVDQAKVEQARAQLDKTVLVAPFAGTVGLRTVSVGAYVQPGQDIVNLEATDPIKVDFRVPEIFSAVMRTGIELSMTTDSHPGRQFTGTVYAIDPAVDQNGRAIVVRARVANGDSALRPGQFVRLVLKVDEVVDALTIPEEALVPRGQQIIVFRIVDGKAQPGPVKTGRRARGLVEVTEGLKADDTVVTAGQMKLRPGVPVAVPAAPAPKSGG</sequence>
<dbReference type="GO" id="GO:1990281">
    <property type="term" value="C:efflux pump complex"/>
    <property type="evidence" value="ECO:0007669"/>
    <property type="project" value="TreeGrafter"/>
</dbReference>
<comment type="similarity">
    <text evidence="1">Belongs to the membrane fusion protein (MFP) (TC 8.A.1) family.</text>
</comment>
<dbReference type="InterPro" id="IPR006143">
    <property type="entry name" value="RND_pump_MFP"/>
</dbReference>
<dbReference type="Gene3D" id="2.40.30.170">
    <property type="match status" value="1"/>
</dbReference>
<dbReference type="InterPro" id="IPR058637">
    <property type="entry name" value="YknX-like_C"/>
</dbReference>
<dbReference type="EMBL" id="CU459003">
    <property type="protein sequence ID" value="CAM74680.1"/>
    <property type="molecule type" value="Genomic_DNA"/>
</dbReference>
<feature type="domain" description="CusB-like beta-barrel" evidence="3">
    <location>
        <begin position="209"/>
        <end position="281"/>
    </location>
</feature>
<dbReference type="PANTHER" id="PTHR30469:SF36">
    <property type="entry name" value="BLL3903 PROTEIN"/>
    <property type="match status" value="1"/>
</dbReference>
<reference evidence="5" key="1">
    <citation type="journal article" date="2007" name="J. Bacteriol.">
        <title>Comparative genome analysis of four magnetotactic bacteria reveals a complex set of group-specific genes implicated in magnetosome biomineralization and function.</title>
        <authorList>
            <person name="Richter M."/>
            <person name="Kube M."/>
            <person name="Bazylinski D.A."/>
            <person name="Lombardot T."/>
            <person name="Gloeckner F.O."/>
            <person name="Reinhardt R."/>
            <person name="Schueler D."/>
        </authorList>
    </citation>
    <scope>NUCLEOTIDE SEQUENCE</scope>
    <source>
        <strain evidence="5">MSR-1</strain>
    </source>
</reference>
<evidence type="ECO:0000256" key="1">
    <source>
        <dbReference type="ARBA" id="ARBA00009477"/>
    </source>
</evidence>
<dbReference type="FunFam" id="2.40.30.170:FF:000010">
    <property type="entry name" value="Efflux RND transporter periplasmic adaptor subunit"/>
    <property type="match status" value="1"/>
</dbReference>
<accession>A4TVM3</accession>
<dbReference type="Pfam" id="PF25917">
    <property type="entry name" value="BSH_RND"/>
    <property type="match status" value="1"/>
</dbReference>
<feature type="domain" description="YknX-like C-terminal permuted SH3-like" evidence="4">
    <location>
        <begin position="288"/>
        <end position="356"/>
    </location>
</feature>
<dbReference type="SUPFAM" id="SSF111369">
    <property type="entry name" value="HlyD-like secretion proteins"/>
    <property type="match status" value="1"/>
</dbReference>
<dbReference type="GO" id="GO:0015562">
    <property type="term" value="F:efflux transmembrane transporter activity"/>
    <property type="evidence" value="ECO:0007669"/>
    <property type="project" value="TreeGrafter"/>
</dbReference>
<dbReference type="Gene3D" id="1.10.287.470">
    <property type="entry name" value="Helix hairpin bin"/>
    <property type="match status" value="1"/>
</dbReference>
<dbReference type="InterPro" id="IPR058792">
    <property type="entry name" value="Beta-barrel_RND_2"/>
</dbReference>
<proteinExistence type="inferred from homology"/>
<organism evidence="5">
    <name type="scientific">Magnetospirillum gryphiswaldense</name>
    <dbReference type="NCBI Taxonomy" id="55518"/>
    <lineage>
        <taxon>Bacteria</taxon>
        <taxon>Pseudomonadati</taxon>
        <taxon>Pseudomonadota</taxon>
        <taxon>Alphaproteobacteria</taxon>
        <taxon>Rhodospirillales</taxon>
        <taxon>Rhodospirillaceae</taxon>
        <taxon>Magnetospirillum</taxon>
    </lineage>
</organism>
<evidence type="ECO:0000259" key="4">
    <source>
        <dbReference type="Pfam" id="PF25989"/>
    </source>
</evidence>
<dbReference type="Pfam" id="PF25989">
    <property type="entry name" value="YknX_C"/>
    <property type="match status" value="1"/>
</dbReference>
<name>A4TVM3_9PROT</name>
<protein>
    <submittedName>
        <fullName evidence="5">HlyD family secretion protein</fullName>
    </submittedName>
</protein>
<dbReference type="Gene3D" id="2.40.50.100">
    <property type="match status" value="1"/>
</dbReference>
<dbReference type="NCBIfam" id="TIGR01730">
    <property type="entry name" value="RND_mfp"/>
    <property type="match status" value="1"/>
</dbReference>
<dbReference type="AlphaFoldDB" id="A4TVM3"/>
<evidence type="ECO:0000259" key="3">
    <source>
        <dbReference type="Pfam" id="PF25954"/>
    </source>
</evidence>